<evidence type="ECO:0000256" key="6">
    <source>
        <dbReference type="ARBA" id="ARBA00023136"/>
    </source>
</evidence>
<evidence type="ECO:0000256" key="7">
    <source>
        <dbReference type="PIRNR" id="PIRNR002744"/>
    </source>
</evidence>
<feature type="transmembrane region" description="Helical" evidence="8">
    <location>
        <begin position="221"/>
        <end position="243"/>
    </location>
</feature>
<comment type="similarity">
    <text evidence="2 7">Belongs to the purine-cytosine permease (2.A.39) family.</text>
</comment>
<dbReference type="EMBL" id="CP053708">
    <property type="protein sequence ID" value="QKE90414.1"/>
    <property type="molecule type" value="Genomic_DNA"/>
</dbReference>
<evidence type="ECO:0000313" key="10">
    <source>
        <dbReference type="Proteomes" id="UP000500767"/>
    </source>
</evidence>
<name>A0A6M8HPS5_9PROT</name>
<dbReference type="GO" id="GO:0005886">
    <property type="term" value="C:plasma membrane"/>
    <property type="evidence" value="ECO:0007669"/>
    <property type="project" value="TreeGrafter"/>
</dbReference>
<evidence type="ECO:0000256" key="2">
    <source>
        <dbReference type="ARBA" id="ARBA00008974"/>
    </source>
</evidence>
<evidence type="ECO:0008006" key="11">
    <source>
        <dbReference type="Google" id="ProtNLM"/>
    </source>
</evidence>
<sequence>MSATLDTATQTIDATVPMRGIERYGIEPVPDALKTVRWQDLFCIIVNFQLNPGQILVAGMAVAAGLPVWQAIVAQTGGTLIAYLAYLMMATVGVDYGIPGQTATRMAFGLRGAKLLPSTLRTIASVYWFAFQTVAGSFAIVAVLDRWTGTPHSLLWISLVFGALQALVAAIGYGSLRILSRIALPLKAAILGWVLFTLMTHADPHFAPGTVFGYMGKGSNWLLFVGWLNAAIATWLTMITDAADFCRYSRSRRDMWIGTLLASVVGALLVSTIGAYAAGATLGLIPNAFQLMADITTTKLSLALLLVVIVFDNWTINVLNLYTGGLSLLNVFERLGRFRATLIVSVVGIGLSAFPALAQGYTGWLNLLGTAFAPLAGILIADYVFVKRMRLDVPALFEPHGAYWYWGGFNLVAVIWTVIGVALYTLVLPPSWPIPVVVLVLAGGGYLLSMRVLRPYSTRLARAAGPA</sequence>
<keyword evidence="3 7" id="KW-0813">Transport</keyword>
<dbReference type="AlphaFoldDB" id="A0A6M8HPS5"/>
<accession>A0A6M8HPS5</accession>
<dbReference type="KEGG" id="lck:HN018_10550"/>
<feature type="transmembrane region" description="Helical" evidence="8">
    <location>
        <begin position="340"/>
        <end position="358"/>
    </location>
</feature>
<dbReference type="InterPro" id="IPR026030">
    <property type="entry name" value="Pur-cyt_permease_Fcy2/21/22"/>
</dbReference>
<feature type="transmembrane region" description="Helical" evidence="8">
    <location>
        <begin position="119"/>
        <end position="142"/>
    </location>
</feature>
<feature type="transmembrane region" description="Helical" evidence="8">
    <location>
        <begin position="255"/>
        <end position="280"/>
    </location>
</feature>
<evidence type="ECO:0000256" key="4">
    <source>
        <dbReference type="ARBA" id="ARBA00022692"/>
    </source>
</evidence>
<organism evidence="9 10">
    <name type="scientific">Lichenicola cladoniae</name>
    <dbReference type="NCBI Taxonomy" id="1484109"/>
    <lineage>
        <taxon>Bacteria</taxon>
        <taxon>Pseudomonadati</taxon>
        <taxon>Pseudomonadota</taxon>
        <taxon>Alphaproteobacteria</taxon>
        <taxon>Acetobacterales</taxon>
        <taxon>Acetobacteraceae</taxon>
        <taxon>Lichenicola</taxon>
    </lineage>
</organism>
<dbReference type="InterPro" id="IPR030191">
    <property type="entry name" value="CodB"/>
</dbReference>
<evidence type="ECO:0000256" key="8">
    <source>
        <dbReference type="SAM" id="Phobius"/>
    </source>
</evidence>
<protein>
    <recommendedName>
        <fullName evidence="11">Allantoin permease</fullName>
    </recommendedName>
</protein>
<feature type="transmembrane region" description="Helical" evidence="8">
    <location>
        <begin position="80"/>
        <end position="98"/>
    </location>
</feature>
<dbReference type="GO" id="GO:0015209">
    <property type="term" value="F:cytosine transmembrane transporter activity"/>
    <property type="evidence" value="ECO:0007669"/>
    <property type="project" value="InterPro"/>
</dbReference>
<keyword evidence="6 7" id="KW-0472">Membrane</keyword>
<evidence type="ECO:0000313" key="9">
    <source>
        <dbReference type="EMBL" id="QKE90414.1"/>
    </source>
</evidence>
<dbReference type="PANTHER" id="PTHR30569">
    <property type="entry name" value="CYTOSINE TRANSPORTER CODB"/>
    <property type="match status" value="1"/>
</dbReference>
<feature type="transmembrane region" description="Helical" evidence="8">
    <location>
        <begin position="364"/>
        <end position="385"/>
    </location>
</feature>
<gene>
    <name evidence="9" type="ORF">HN018_10550</name>
</gene>
<reference evidence="9 10" key="1">
    <citation type="journal article" date="2014" name="World J. Microbiol. Biotechnol.">
        <title>Biodiversity and physiological characteristics of Antarctic and Arctic lichens-associated bacteria.</title>
        <authorList>
            <person name="Lee Y.M."/>
            <person name="Kim E.H."/>
            <person name="Lee H.K."/>
            <person name="Hong S.G."/>
        </authorList>
    </citation>
    <scope>NUCLEOTIDE SEQUENCE [LARGE SCALE GENOMIC DNA]</scope>
    <source>
        <strain evidence="9 10">PAMC 26569</strain>
    </source>
</reference>
<keyword evidence="4 8" id="KW-0812">Transmembrane</keyword>
<dbReference type="Pfam" id="PF02133">
    <property type="entry name" value="Transp_cyt_pur"/>
    <property type="match status" value="1"/>
</dbReference>
<feature type="transmembrane region" description="Helical" evidence="8">
    <location>
        <begin position="183"/>
        <end position="201"/>
    </location>
</feature>
<feature type="transmembrane region" description="Helical" evidence="8">
    <location>
        <begin position="154"/>
        <end position="176"/>
    </location>
</feature>
<feature type="transmembrane region" description="Helical" evidence="8">
    <location>
        <begin position="300"/>
        <end position="319"/>
    </location>
</feature>
<dbReference type="InterPro" id="IPR001248">
    <property type="entry name" value="Pur-cyt_permease"/>
</dbReference>
<keyword evidence="10" id="KW-1185">Reference proteome</keyword>
<dbReference type="RefSeq" id="WP_171837265.1">
    <property type="nucleotide sequence ID" value="NZ_CP053708.1"/>
</dbReference>
<evidence type="ECO:0000256" key="1">
    <source>
        <dbReference type="ARBA" id="ARBA00004141"/>
    </source>
</evidence>
<evidence type="ECO:0000256" key="5">
    <source>
        <dbReference type="ARBA" id="ARBA00022989"/>
    </source>
</evidence>
<evidence type="ECO:0000256" key="3">
    <source>
        <dbReference type="ARBA" id="ARBA00022448"/>
    </source>
</evidence>
<feature type="transmembrane region" description="Helical" evidence="8">
    <location>
        <begin position="432"/>
        <end position="453"/>
    </location>
</feature>
<feature type="transmembrane region" description="Helical" evidence="8">
    <location>
        <begin position="405"/>
        <end position="426"/>
    </location>
</feature>
<keyword evidence="5 8" id="KW-1133">Transmembrane helix</keyword>
<comment type="subcellular location">
    <subcellularLocation>
        <location evidence="1">Membrane</location>
        <topology evidence="1">Multi-pass membrane protein</topology>
    </subcellularLocation>
</comment>
<dbReference type="PANTHER" id="PTHR30569:SF0">
    <property type="entry name" value="CYTOSINE PERMEASE"/>
    <property type="match status" value="1"/>
</dbReference>
<proteinExistence type="inferred from homology"/>
<dbReference type="PIRSF" id="PIRSF002744">
    <property type="entry name" value="Pur-cyt_permease"/>
    <property type="match status" value="1"/>
</dbReference>
<dbReference type="Proteomes" id="UP000500767">
    <property type="component" value="Chromosome"/>
</dbReference>
<dbReference type="Gene3D" id="1.10.4160.10">
    <property type="entry name" value="Hydantoin permease"/>
    <property type="match status" value="1"/>
</dbReference>